<dbReference type="PANTHER" id="PTHR30337:SF7">
    <property type="entry name" value="PHOSPHOESTERASE"/>
    <property type="match status" value="1"/>
</dbReference>
<proteinExistence type="predicted"/>
<dbReference type="GO" id="GO:0016787">
    <property type="term" value="F:hydrolase activity"/>
    <property type="evidence" value="ECO:0007669"/>
    <property type="project" value="UniProtKB-KW"/>
</dbReference>
<dbReference type="InterPro" id="IPR004843">
    <property type="entry name" value="Calcineurin-like_PHP"/>
</dbReference>
<feature type="non-terminal residue" evidence="3">
    <location>
        <position position="138"/>
    </location>
</feature>
<organism evidence="3">
    <name type="scientific">marine metagenome</name>
    <dbReference type="NCBI Taxonomy" id="408172"/>
    <lineage>
        <taxon>unclassified sequences</taxon>
        <taxon>metagenomes</taxon>
        <taxon>ecological metagenomes</taxon>
    </lineage>
</organism>
<sequence>MTTFRFIHCSDLHIDSPFKGLASQVPSLTGRLRESTFQAFYKIVKLALEEKVDAVLIAGDIFDGADRSLQAQLKFRRGLLELSQVGIPSFIAHGNHDPSNSWAHTLEWPEGTTIFPGNKVERFPVTRDGKTLAWIYGI</sequence>
<evidence type="ECO:0000313" key="3">
    <source>
        <dbReference type="EMBL" id="SVB15948.1"/>
    </source>
</evidence>
<protein>
    <recommendedName>
        <fullName evidence="2">Calcineurin-like phosphoesterase domain-containing protein</fullName>
    </recommendedName>
</protein>
<dbReference type="InterPro" id="IPR029052">
    <property type="entry name" value="Metallo-depent_PP-like"/>
</dbReference>
<gene>
    <name evidence="3" type="ORF">METZ01_LOCUS168802</name>
</gene>
<dbReference type="Pfam" id="PF00149">
    <property type="entry name" value="Metallophos"/>
    <property type="match status" value="1"/>
</dbReference>
<dbReference type="SUPFAM" id="SSF56300">
    <property type="entry name" value="Metallo-dependent phosphatases"/>
    <property type="match status" value="1"/>
</dbReference>
<evidence type="ECO:0000256" key="1">
    <source>
        <dbReference type="ARBA" id="ARBA00022801"/>
    </source>
</evidence>
<evidence type="ECO:0000259" key="2">
    <source>
        <dbReference type="Pfam" id="PF00149"/>
    </source>
</evidence>
<dbReference type="InterPro" id="IPR050535">
    <property type="entry name" value="DNA_Repair-Maintenance_Comp"/>
</dbReference>
<dbReference type="AlphaFoldDB" id="A0A382BQ31"/>
<feature type="domain" description="Calcineurin-like phosphoesterase" evidence="2">
    <location>
        <begin position="4"/>
        <end position="104"/>
    </location>
</feature>
<dbReference type="Gene3D" id="3.60.21.10">
    <property type="match status" value="1"/>
</dbReference>
<dbReference type="InterPro" id="IPR041796">
    <property type="entry name" value="Mre11_N"/>
</dbReference>
<keyword evidence="1" id="KW-0378">Hydrolase</keyword>
<reference evidence="3" key="1">
    <citation type="submission" date="2018-05" db="EMBL/GenBank/DDBJ databases">
        <authorList>
            <person name="Lanie J.A."/>
            <person name="Ng W.-L."/>
            <person name="Kazmierczak K.M."/>
            <person name="Andrzejewski T.M."/>
            <person name="Davidsen T.M."/>
            <person name="Wayne K.J."/>
            <person name="Tettelin H."/>
            <person name="Glass J.I."/>
            <person name="Rusch D."/>
            <person name="Podicherti R."/>
            <person name="Tsui H.-C.T."/>
            <person name="Winkler M.E."/>
        </authorList>
    </citation>
    <scope>NUCLEOTIDE SEQUENCE</scope>
</reference>
<accession>A0A382BQ31</accession>
<dbReference type="CDD" id="cd00840">
    <property type="entry name" value="MPP_Mre11_N"/>
    <property type="match status" value="1"/>
</dbReference>
<dbReference type="PANTHER" id="PTHR30337">
    <property type="entry name" value="COMPONENT OF ATP-DEPENDENT DSDNA EXONUCLEASE"/>
    <property type="match status" value="1"/>
</dbReference>
<name>A0A382BQ31_9ZZZZ</name>
<dbReference type="EMBL" id="UINC01030865">
    <property type="protein sequence ID" value="SVB15948.1"/>
    <property type="molecule type" value="Genomic_DNA"/>
</dbReference>